<feature type="region of interest" description="Disordered" evidence="1">
    <location>
        <begin position="561"/>
        <end position="599"/>
    </location>
</feature>
<proteinExistence type="predicted"/>
<reference evidence="2" key="1">
    <citation type="submission" date="2020-06" db="EMBL/GenBank/DDBJ databases">
        <authorList>
            <consortium name="Plant Systems Biology data submission"/>
        </authorList>
    </citation>
    <scope>NUCLEOTIDE SEQUENCE</scope>
    <source>
        <strain evidence="2">D6</strain>
    </source>
</reference>
<feature type="compositionally biased region" description="Polar residues" evidence="1">
    <location>
        <begin position="1"/>
        <end position="25"/>
    </location>
</feature>
<evidence type="ECO:0000256" key="1">
    <source>
        <dbReference type="SAM" id="MobiDB-lite"/>
    </source>
</evidence>
<dbReference type="EMBL" id="CAICTM010000121">
    <property type="protein sequence ID" value="CAB9501926.1"/>
    <property type="molecule type" value="Genomic_DNA"/>
</dbReference>
<feature type="region of interest" description="Disordered" evidence="1">
    <location>
        <begin position="111"/>
        <end position="143"/>
    </location>
</feature>
<feature type="region of interest" description="Disordered" evidence="1">
    <location>
        <begin position="1"/>
        <end position="68"/>
    </location>
</feature>
<feature type="compositionally biased region" description="Acidic residues" evidence="1">
    <location>
        <begin position="430"/>
        <end position="460"/>
    </location>
</feature>
<feature type="compositionally biased region" description="Polar residues" evidence="1">
    <location>
        <begin position="245"/>
        <end position="266"/>
    </location>
</feature>
<gene>
    <name evidence="2" type="ORF">SEMRO_122_G059200.1</name>
</gene>
<feature type="region of interest" description="Disordered" evidence="1">
    <location>
        <begin position="430"/>
        <end position="532"/>
    </location>
</feature>
<evidence type="ECO:0000313" key="3">
    <source>
        <dbReference type="Proteomes" id="UP001153069"/>
    </source>
</evidence>
<sequence>MSSAFGVTLKKSSNPFGVQLKNTPKSPRPTKERLRKFANKEDLSGKRQSLRHVSPAPPKVKRVDSTGKKWLRKVAPYPFTLRHNPTFGVVLRTTSKNNKDNKEGNQVEALHDHHHHDHDKPESPVSTSHSTTNSVGSSSNNSDTIEQFLDLDFRDRKFGSGNQEKPKSLHGGGTVDGPVTAVPFGVRLKPVRRCHHAETLGLSPPPDPTRTFQIDLNPVAGQPGGTYTPANRSFLEVKLKPVRAKQQSSPSSQDGNNHDSSGSNGWNKAWAKGELPEFVEFKLRHVVAPRDGGPERTVTEATFQIPLLRHVSPEELRQFQKSPDPLEDLLQMTLSSLSHVVPTPREIPPAQHNITFHLKRRDPVTKEERSLSHCIDIQLKNVPRSNNPKEREIPSMQVNLRKVKFDDKEVDDNKDPFDIKLKHVRVKEELYEETEREEDELFDFPDDDEDESEHELEELQEQNKNPRDERRSSLPDLHLGELVITSKTEDSDLTKDEEEAQPSKKKEAVPPQVVEPATKDEEEYEEEVVMEEVDEYEWVECDEYEEVEIDEYEYEEYVLDDGKKKKKKRKKKKPVTQSTREGRSAGRPALRRQRSSSLSEIDRLRTRRDTYIKLKEQEAKDKDDKTELTNQQGRDLLMWYNRMKTPNKEEMKRRVAKLPASCDITPEDVELLPWLCKGRFLNLKVMNQYFLDDWQGKDEKNHTDSD</sequence>
<feature type="compositionally biased region" description="Basic residues" evidence="1">
    <location>
        <begin position="564"/>
        <end position="574"/>
    </location>
</feature>
<feature type="compositionally biased region" description="Acidic residues" evidence="1">
    <location>
        <begin position="520"/>
        <end position="532"/>
    </location>
</feature>
<dbReference type="AlphaFoldDB" id="A0A9N8H5S0"/>
<comment type="caution">
    <text evidence="2">The sequence shown here is derived from an EMBL/GenBank/DDBJ whole genome shotgun (WGS) entry which is preliminary data.</text>
</comment>
<organism evidence="2 3">
    <name type="scientific">Seminavis robusta</name>
    <dbReference type="NCBI Taxonomy" id="568900"/>
    <lineage>
        <taxon>Eukaryota</taxon>
        <taxon>Sar</taxon>
        <taxon>Stramenopiles</taxon>
        <taxon>Ochrophyta</taxon>
        <taxon>Bacillariophyta</taxon>
        <taxon>Bacillariophyceae</taxon>
        <taxon>Bacillariophycidae</taxon>
        <taxon>Naviculales</taxon>
        <taxon>Naviculaceae</taxon>
        <taxon>Seminavis</taxon>
    </lineage>
</organism>
<feature type="compositionally biased region" description="Low complexity" evidence="1">
    <location>
        <begin position="123"/>
        <end position="142"/>
    </location>
</feature>
<keyword evidence="3" id="KW-1185">Reference proteome</keyword>
<feature type="compositionally biased region" description="Basic and acidic residues" evidence="1">
    <location>
        <begin position="464"/>
        <end position="473"/>
    </location>
</feature>
<accession>A0A9N8H5S0</accession>
<dbReference type="OrthoDB" id="49579at2759"/>
<dbReference type="Proteomes" id="UP001153069">
    <property type="component" value="Unassembled WGS sequence"/>
</dbReference>
<name>A0A9N8H5S0_9STRA</name>
<evidence type="ECO:0000313" key="2">
    <source>
        <dbReference type="EMBL" id="CAB9501926.1"/>
    </source>
</evidence>
<feature type="region of interest" description="Disordered" evidence="1">
    <location>
        <begin position="198"/>
        <end position="269"/>
    </location>
</feature>
<protein>
    <submittedName>
        <fullName evidence="2">Uncharacterized protein</fullName>
    </submittedName>
</protein>
<feature type="region of interest" description="Disordered" evidence="1">
    <location>
        <begin position="156"/>
        <end position="179"/>
    </location>
</feature>